<sequence>MTENDSLAERVAELERRLDALTMPPVRTPSPDPSAGVPADLFWALEGLKQRVDADEPGAVLYTGTVGLPTGERYDWQYGTPVEALLEADWSAWADRLAALGHPVRLRLLHRILSGVRTTAELAADEELGTTGQLYHHLRHLVSAGWLQSAARGRYTVPGERVVPLLVILSGVRT</sequence>
<gene>
    <name evidence="1" type="ORF">GCM10020369_46200</name>
</gene>
<evidence type="ECO:0000313" key="2">
    <source>
        <dbReference type="Proteomes" id="UP001501676"/>
    </source>
</evidence>
<dbReference type="CDD" id="cd00090">
    <property type="entry name" value="HTH_ARSR"/>
    <property type="match status" value="1"/>
</dbReference>
<dbReference type="InterPro" id="IPR011991">
    <property type="entry name" value="ArsR-like_HTH"/>
</dbReference>
<name>A0ABP6T2A7_9ACTN</name>
<organism evidence="1 2">
    <name type="scientific">Cryptosporangium minutisporangium</name>
    <dbReference type="NCBI Taxonomy" id="113569"/>
    <lineage>
        <taxon>Bacteria</taxon>
        <taxon>Bacillati</taxon>
        <taxon>Actinomycetota</taxon>
        <taxon>Actinomycetes</taxon>
        <taxon>Cryptosporangiales</taxon>
        <taxon>Cryptosporangiaceae</taxon>
        <taxon>Cryptosporangium</taxon>
    </lineage>
</organism>
<comment type="caution">
    <text evidence="1">The sequence shown here is derived from an EMBL/GenBank/DDBJ whole genome shotgun (WGS) entry which is preliminary data.</text>
</comment>
<dbReference type="SUPFAM" id="SSF46785">
    <property type="entry name" value="Winged helix' DNA-binding domain"/>
    <property type="match status" value="1"/>
</dbReference>
<protein>
    <submittedName>
        <fullName evidence="1">Helix-turn-helix domain-containing protein</fullName>
    </submittedName>
</protein>
<proteinExistence type="predicted"/>
<reference evidence="2" key="1">
    <citation type="journal article" date="2019" name="Int. J. Syst. Evol. Microbiol.">
        <title>The Global Catalogue of Microorganisms (GCM) 10K type strain sequencing project: providing services to taxonomists for standard genome sequencing and annotation.</title>
        <authorList>
            <consortium name="The Broad Institute Genomics Platform"/>
            <consortium name="The Broad Institute Genome Sequencing Center for Infectious Disease"/>
            <person name="Wu L."/>
            <person name="Ma J."/>
        </authorList>
    </citation>
    <scope>NUCLEOTIDE SEQUENCE [LARGE SCALE GENOMIC DNA]</scope>
    <source>
        <strain evidence="2">JCM 9458</strain>
    </source>
</reference>
<evidence type="ECO:0000313" key="1">
    <source>
        <dbReference type="EMBL" id="GAA3390803.1"/>
    </source>
</evidence>
<dbReference type="Gene3D" id="1.10.10.10">
    <property type="entry name" value="Winged helix-like DNA-binding domain superfamily/Winged helix DNA-binding domain"/>
    <property type="match status" value="1"/>
</dbReference>
<keyword evidence="2" id="KW-1185">Reference proteome</keyword>
<accession>A0ABP6T2A7</accession>
<dbReference type="EMBL" id="BAAAYN010000029">
    <property type="protein sequence ID" value="GAA3390803.1"/>
    <property type="molecule type" value="Genomic_DNA"/>
</dbReference>
<dbReference type="InterPro" id="IPR036388">
    <property type="entry name" value="WH-like_DNA-bd_sf"/>
</dbReference>
<dbReference type="Proteomes" id="UP001501676">
    <property type="component" value="Unassembled WGS sequence"/>
</dbReference>
<dbReference type="InterPro" id="IPR036390">
    <property type="entry name" value="WH_DNA-bd_sf"/>
</dbReference>